<gene>
    <name evidence="1" type="ORF">T458_18855</name>
</gene>
<evidence type="ECO:0000313" key="1">
    <source>
        <dbReference type="EMBL" id="EST53862.1"/>
    </source>
</evidence>
<comment type="caution">
    <text evidence="1">The sequence shown here is derived from an EMBL/GenBank/DDBJ whole genome shotgun (WGS) entry which is preliminary data.</text>
</comment>
<sequence>MPDKATKFLVVSALEELLQLLYERLQKADEVLGNAEMGALL</sequence>
<proteinExistence type="predicted"/>
<dbReference type="EMBL" id="AYJU01000017">
    <property type="protein sequence ID" value="EST53862.1"/>
    <property type="molecule type" value="Genomic_DNA"/>
</dbReference>
<protein>
    <submittedName>
        <fullName evidence="1">Uncharacterized protein</fullName>
    </submittedName>
</protein>
<organism evidence="1 2">
    <name type="scientific">Brevibacillus panacihumi W25</name>
    <dbReference type="NCBI Taxonomy" id="1408254"/>
    <lineage>
        <taxon>Bacteria</taxon>
        <taxon>Bacillati</taxon>
        <taxon>Bacillota</taxon>
        <taxon>Bacilli</taxon>
        <taxon>Bacillales</taxon>
        <taxon>Paenibacillaceae</taxon>
        <taxon>Brevibacillus</taxon>
    </lineage>
</organism>
<dbReference type="Proteomes" id="UP000017973">
    <property type="component" value="Unassembled WGS sequence"/>
</dbReference>
<accession>V6M6C2</accession>
<evidence type="ECO:0000313" key="2">
    <source>
        <dbReference type="Proteomes" id="UP000017973"/>
    </source>
</evidence>
<dbReference type="HOGENOM" id="CLU_3266706_0_0_9"/>
<dbReference type="PATRIC" id="fig|1408254.3.peg.3712"/>
<dbReference type="AlphaFoldDB" id="V6M6C2"/>
<reference evidence="1 2" key="1">
    <citation type="journal article" date="2014" name="Genome Announc.">
        <title>Draft Genome Sequence of Brevibacillus panacihumi Strain W25, a Halotolerant Hydrocarbon-Degrading Bacterium.</title>
        <authorList>
            <person name="Wang X."/>
            <person name="Jin D."/>
            <person name="Zhou L."/>
            <person name="Wu L."/>
            <person name="An W."/>
            <person name="Chen Y."/>
            <person name="Zhao L."/>
        </authorList>
    </citation>
    <scope>NUCLEOTIDE SEQUENCE [LARGE SCALE GENOMIC DNA]</scope>
    <source>
        <strain evidence="1 2">W25</strain>
    </source>
</reference>
<keyword evidence="2" id="KW-1185">Reference proteome</keyword>
<name>V6M6C2_9BACL</name>